<dbReference type="VEuPathDB" id="AmoebaDB:FDP41_000154"/>
<reference evidence="2 3" key="1">
    <citation type="journal article" date="2019" name="Sci. Rep.">
        <title>Nanopore sequencing improves the draft genome of the human pathogenic amoeba Naegleria fowleri.</title>
        <authorList>
            <person name="Liechti N."/>
            <person name="Schurch N."/>
            <person name="Bruggmann R."/>
            <person name="Wittwer M."/>
        </authorList>
    </citation>
    <scope>NUCLEOTIDE SEQUENCE [LARGE SCALE GENOMIC DNA]</scope>
    <source>
        <strain evidence="2 3">ATCC 30894</strain>
    </source>
</reference>
<dbReference type="RefSeq" id="XP_044569828.1">
    <property type="nucleotide sequence ID" value="XM_044704635.1"/>
</dbReference>
<evidence type="ECO:0000256" key="1">
    <source>
        <dbReference type="SAM" id="MobiDB-lite"/>
    </source>
</evidence>
<feature type="compositionally biased region" description="Polar residues" evidence="1">
    <location>
        <begin position="51"/>
        <end position="79"/>
    </location>
</feature>
<feature type="region of interest" description="Disordered" evidence="1">
    <location>
        <begin position="1"/>
        <end position="119"/>
    </location>
</feature>
<evidence type="ECO:0000313" key="3">
    <source>
        <dbReference type="Proteomes" id="UP000444721"/>
    </source>
</evidence>
<feature type="compositionally biased region" description="Polar residues" evidence="1">
    <location>
        <begin position="98"/>
        <end position="115"/>
    </location>
</feature>
<keyword evidence="3" id="KW-1185">Reference proteome</keyword>
<dbReference type="OrthoDB" id="10485397at2759"/>
<feature type="compositionally biased region" description="Basic and acidic residues" evidence="1">
    <location>
        <begin position="378"/>
        <end position="404"/>
    </location>
</feature>
<organism evidence="2 3">
    <name type="scientific">Naegleria fowleri</name>
    <name type="common">Brain eating amoeba</name>
    <dbReference type="NCBI Taxonomy" id="5763"/>
    <lineage>
        <taxon>Eukaryota</taxon>
        <taxon>Discoba</taxon>
        <taxon>Heterolobosea</taxon>
        <taxon>Tetramitia</taxon>
        <taxon>Eutetramitia</taxon>
        <taxon>Vahlkampfiidae</taxon>
        <taxon>Naegleria</taxon>
    </lineage>
</organism>
<accession>A0A6A5CIH5</accession>
<dbReference type="GeneID" id="68107372"/>
<evidence type="ECO:0000313" key="2">
    <source>
        <dbReference type="EMBL" id="KAF0985115.1"/>
    </source>
</evidence>
<feature type="compositionally biased region" description="Polar residues" evidence="1">
    <location>
        <begin position="467"/>
        <end position="486"/>
    </location>
</feature>
<sequence length="534" mass="58890">MSKVIPRARIIKPSSSSPTTNPTTSTTNASPPPSAIPPTTSTTNASPPPLSNQIETTNIGFTTNVGQVNSSPQPNHYSGSTSTTTTTTTSSTPEKRGNLTTTSRIKTVAASQQQPPKDISPFDDHSDLQYLYSSAGISLSKEQQVKFDRYSKRMVLTRTLEQFRLIAFVKQIFTNYVNPVTLCIIYHRQNFGENVMALFDDSDMLTDLYPLTSDKASVTICLNPITFTDLCLKIDCHDEKGSNTFYFQCEGEMQLLSIMSAFQKALLYNGQDAKYNKPSFHSLVSKYSHKKPKNPQKTPIPFSWCEKYVARYSSNEDLNLRKTTKNPLLNKILLGDDSSSDSSSLSSSPYGSLRFVSSSRRRFEDQEDDGGLASRHIVNSDDERSEEIVPRFDDDDKYFTKREPVSPTLQTNNWSQKQIVAETRTSPSTTSSSTRVQSPTKQPTYTQQEEDNDGDDDSKISHFSFANVATSRSGKTDQSSSPSPSLIPNEDHGAVTNSPTSTAIPAAGKKVIKRMVKRVPARSGSGDGGNTTTE</sequence>
<feature type="compositionally biased region" description="Low complexity" evidence="1">
    <location>
        <begin position="80"/>
        <end position="92"/>
    </location>
</feature>
<feature type="region of interest" description="Disordered" evidence="1">
    <location>
        <begin position="359"/>
        <end position="508"/>
    </location>
</feature>
<feature type="compositionally biased region" description="Low complexity" evidence="1">
    <location>
        <begin position="423"/>
        <end position="440"/>
    </location>
</feature>
<dbReference type="VEuPathDB" id="AmoebaDB:NF0011610"/>
<feature type="compositionally biased region" description="Low complexity" evidence="1">
    <location>
        <begin position="13"/>
        <end position="29"/>
    </location>
</feature>
<name>A0A6A5CIH5_NAEFO</name>
<proteinExistence type="predicted"/>
<comment type="caution">
    <text evidence="2">The sequence shown here is derived from an EMBL/GenBank/DDBJ whole genome shotgun (WGS) entry which is preliminary data.</text>
</comment>
<protein>
    <submittedName>
        <fullName evidence="2">Uncharacterized protein</fullName>
    </submittedName>
</protein>
<dbReference type="VEuPathDB" id="AmoebaDB:NfTy_025380"/>
<dbReference type="Proteomes" id="UP000444721">
    <property type="component" value="Unassembled WGS sequence"/>
</dbReference>
<dbReference type="EMBL" id="VFQX01000001">
    <property type="protein sequence ID" value="KAF0985115.1"/>
    <property type="molecule type" value="Genomic_DNA"/>
</dbReference>
<dbReference type="AlphaFoldDB" id="A0A6A5CIH5"/>
<feature type="compositionally biased region" description="Polar residues" evidence="1">
    <location>
        <begin position="407"/>
        <end position="418"/>
    </location>
</feature>
<gene>
    <name evidence="2" type="ORF">FDP41_000154</name>
</gene>